<dbReference type="PROSITE" id="PS00018">
    <property type="entry name" value="EF_HAND_1"/>
    <property type="match status" value="1"/>
</dbReference>
<name>A0A382PRT1_9ZZZZ</name>
<feature type="non-terminal residue" evidence="2">
    <location>
        <position position="223"/>
    </location>
</feature>
<organism evidence="2">
    <name type="scientific">marine metagenome</name>
    <dbReference type="NCBI Taxonomy" id="408172"/>
    <lineage>
        <taxon>unclassified sequences</taxon>
        <taxon>metagenomes</taxon>
        <taxon>ecological metagenomes</taxon>
    </lineage>
</organism>
<dbReference type="EMBL" id="UINC01109030">
    <property type="protein sequence ID" value="SVC75577.1"/>
    <property type="molecule type" value="Genomic_DNA"/>
</dbReference>
<keyword evidence="1" id="KW-1133">Transmembrane helix</keyword>
<gene>
    <name evidence="2" type="ORF">METZ01_LOCUS328431</name>
</gene>
<proteinExistence type="predicted"/>
<sequence>MKLSIRKYLLVVDEKGFTLIELIVSSAIAIALLALVAGIITSQGDFFSREIALGEMQSDGRGAVDFLDRSTRNSGYNVIRGSRFLAASDHYISMVFDENDDGVIQNDEVIIVSVSNAMDNTTETFFVSPYFDFDDDGQVSQNETRNYEIRLALSKPPFNLYLFVPNKLNSEYKQYTAAHNIDNLIIRYYDKNNMALPQGINLDTNAFPVPPYALSKAELNKIR</sequence>
<dbReference type="AlphaFoldDB" id="A0A382PRT1"/>
<dbReference type="PROSITE" id="PS00409">
    <property type="entry name" value="PROKAR_NTER_METHYL"/>
    <property type="match status" value="1"/>
</dbReference>
<evidence type="ECO:0000256" key="1">
    <source>
        <dbReference type="SAM" id="Phobius"/>
    </source>
</evidence>
<evidence type="ECO:0008006" key="3">
    <source>
        <dbReference type="Google" id="ProtNLM"/>
    </source>
</evidence>
<keyword evidence="1" id="KW-0812">Transmembrane</keyword>
<reference evidence="2" key="1">
    <citation type="submission" date="2018-05" db="EMBL/GenBank/DDBJ databases">
        <authorList>
            <person name="Lanie J.A."/>
            <person name="Ng W.-L."/>
            <person name="Kazmierczak K.M."/>
            <person name="Andrzejewski T.M."/>
            <person name="Davidsen T.M."/>
            <person name="Wayne K.J."/>
            <person name="Tettelin H."/>
            <person name="Glass J.I."/>
            <person name="Rusch D."/>
            <person name="Podicherti R."/>
            <person name="Tsui H.-C.T."/>
            <person name="Winkler M.E."/>
        </authorList>
    </citation>
    <scope>NUCLEOTIDE SEQUENCE</scope>
</reference>
<accession>A0A382PRT1</accession>
<feature type="transmembrane region" description="Helical" evidence="1">
    <location>
        <begin position="20"/>
        <end position="40"/>
    </location>
</feature>
<evidence type="ECO:0000313" key="2">
    <source>
        <dbReference type="EMBL" id="SVC75577.1"/>
    </source>
</evidence>
<protein>
    <recommendedName>
        <fullName evidence="3">EF-hand domain-containing protein</fullName>
    </recommendedName>
</protein>
<dbReference type="InterPro" id="IPR018247">
    <property type="entry name" value="EF_Hand_1_Ca_BS"/>
</dbReference>
<keyword evidence="1" id="KW-0472">Membrane</keyword>
<dbReference type="InterPro" id="IPR012902">
    <property type="entry name" value="N_methyl_site"/>
</dbReference>